<dbReference type="Gene3D" id="3.90.70.50">
    <property type="entry name" value="Peptidase C10, streptopain"/>
    <property type="match status" value="1"/>
</dbReference>
<dbReference type="InterPro" id="IPR000200">
    <property type="entry name" value="Peptidase_C10"/>
</dbReference>
<dbReference type="InterPro" id="IPR038765">
    <property type="entry name" value="Papain-like_cys_pep_sf"/>
</dbReference>
<protein>
    <submittedName>
        <fullName evidence="1">Uncharacterized protein</fullName>
    </submittedName>
</protein>
<accession>A0A173VS92</accession>
<sequence>MSGKPVLLEGKNKVSGGGHTWVCDGIQIYNSTMYSYSYLYMHWGFSDGYADGYYKLDDWSYTNPMYLVR</sequence>
<dbReference type="GO" id="GO:0008234">
    <property type="term" value="F:cysteine-type peptidase activity"/>
    <property type="evidence" value="ECO:0007669"/>
    <property type="project" value="InterPro"/>
</dbReference>
<dbReference type="AlphaFoldDB" id="A0A173VS92"/>
<name>A0A173VS92_PARDI</name>
<dbReference type="InterPro" id="IPR044934">
    <property type="entry name" value="Streptopain_sf"/>
</dbReference>
<organism evidence="1 2">
    <name type="scientific">Parabacteroides distasonis</name>
    <dbReference type="NCBI Taxonomy" id="823"/>
    <lineage>
        <taxon>Bacteria</taxon>
        <taxon>Pseudomonadati</taxon>
        <taxon>Bacteroidota</taxon>
        <taxon>Bacteroidia</taxon>
        <taxon>Bacteroidales</taxon>
        <taxon>Tannerellaceae</taxon>
        <taxon>Parabacteroides</taxon>
    </lineage>
</organism>
<dbReference type="Proteomes" id="UP000095591">
    <property type="component" value="Unassembled WGS sequence"/>
</dbReference>
<gene>
    <name evidence="1" type="ORF">ERS852429_03561</name>
</gene>
<dbReference type="Pfam" id="PF01640">
    <property type="entry name" value="Peptidase_C10"/>
    <property type="match status" value="1"/>
</dbReference>
<proteinExistence type="predicted"/>
<dbReference type="GO" id="GO:0006508">
    <property type="term" value="P:proteolysis"/>
    <property type="evidence" value="ECO:0007669"/>
    <property type="project" value="InterPro"/>
</dbReference>
<reference evidence="1 2" key="1">
    <citation type="submission" date="2015-09" db="EMBL/GenBank/DDBJ databases">
        <authorList>
            <consortium name="Pathogen Informatics"/>
        </authorList>
    </citation>
    <scope>NUCLEOTIDE SEQUENCE [LARGE SCALE GENOMIC DNA]</scope>
    <source>
        <strain evidence="1 2">2789STDY5608872</strain>
    </source>
</reference>
<evidence type="ECO:0000313" key="2">
    <source>
        <dbReference type="Proteomes" id="UP000095591"/>
    </source>
</evidence>
<evidence type="ECO:0000313" key="1">
    <source>
        <dbReference type="EMBL" id="CUN30399.1"/>
    </source>
</evidence>
<dbReference type="SUPFAM" id="SSF54001">
    <property type="entry name" value="Cysteine proteinases"/>
    <property type="match status" value="1"/>
</dbReference>
<dbReference type="EMBL" id="CYXP01000009">
    <property type="protein sequence ID" value="CUN30399.1"/>
    <property type="molecule type" value="Genomic_DNA"/>
</dbReference>